<dbReference type="OrthoDB" id="9815712at2"/>
<dbReference type="GO" id="GO:0005886">
    <property type="term" value="C:plasma membrane"/>
    <property type="evidence" value="ECO:0007669"/>
    <property type="project" value="UniProtKB-SubCell"/>
</dbReference>
<dbReference type="InterPro" id="IPR027417">
    <property type="entry name" value="P-loop_NTPase"/>
</dbReference>
<comment type="similarity">
    <text evidence="2">Belongs to the ABC transporter superfamily.</text>
</comment>
<evidence type="ECO:0000256" key="5">
    <source>
        <dbReference type="ARBA" id="ARBA00022840"/>
    </source>
</evidence>
<evidence type="ECO:0000313" key="7">
    <source>
        <dbReference type="EMBL" id="PIO44654.1"/>
    </source>
</evidence>
<dbReference type="InterPro" id="IPR003439">
    <property type="entry name" value="ABC_transporter-like_ATP-bd"/>
</dbReference>
<evidence type="ECO:0000256" key="4">
    <source>
        <dbReference type="ARBA" id="ARBA00022741"/>
    </source>
</evidence>
<dbReference type="RefSeq" id="WP_100003121.1">
    <property type="nucleotide sequence ID" value="NZ_CP017943.1"/>
</dbReference>
<comment type="caution">
    <text evidence="7">The sequence shown here is derived from an EMBL/GenBank/DDBJ whole genome shotgun (WGS) entry which is preliminary data.</text>
</comment>
<keyword evidence="3" id="KW-0813">Transport</keyword>
<dbReference type="GO" id="GO:0055085">
    <property type="term" value="P:transmembrane transport"/>
    <property type="evidence" value="ECO:0007669"/>
    <property type="project" value="UniProtKB-ARBA"/>
</dbReference>
<gene>
    <name evidence="7" type="ORF">B5P45_12420</name>
</gene>
<dbReference type="Proteomes" id="UP000232163">
    <property type="component" value="Unassembled WGS sequence"/>
</dbReference>
<dbReference type="AlphaFoldDB" id="A0A2N9VYT6"/>
<dbReference type="SUPFAM" id="SSF52540">
    <property type="entry name" value="P-loop containing nucleoside triphosphate hydrolases"/>
    <property type="match status" value="1"/>
</dbReference>
<dbReference type="Pfam" id="PF08352">
    <property type="entry name" value="oligo_HPY"/>
    <property type="match status" value="1"/>
</dbReference>
<comment type="subcellular location">
    <subcellularLocation>
        <location evidence="1">Cell inner membrane</location>
        <topology evidence="1">Peripheral membrane protein</topology>
    </subcellularLocation>
</comment>
<dbReference type="PROSITE" id="PS00211">
    <property type="entry name" value="ABC_TRANSPORTER_1"/>
    <property type="match status" value="1"/>
</dbReference>
<dbReference type="PANTHER" id="PTHR43776:SF7">
    <property type="entry name" value="D,D-DIPEPTIDE TRANSPORT ATP-BINDING PROTEIN DDPF-RELATED"/>
    <property type="match status" value="1"/>
</dbReference>
<dbReference type="GO" id="GO:0005524">
    <property type="term" value="F:ATP binding"/>
    <property type="evidence" value="ECO:0007669"/>
    <property type="project" value="UniProtKB-KW"/>
</dbReference>
<organism evidence="7 8">
    <name type="scientific">Phyllobacterium zundukense</name>
    <dbReference type="NCBI Taxonomy" id="1867719"/>
    <lineage>
        <taxon>Bacteria</taxon>
        <taxon>Pseudomonadati</taxon>
        <taxon>Pseudomonadota</taxon>
        <taxon>Alphaproteobacteria</taxon>
        <taxon>Hyphomicrobiales</taxon>
        <taxon>Phyllobacteriaceae</taxon>
        <taxon>Phyllobacterium</taxon>
    </lineage>
</organism>
<dbReference type="InterPro" id="IPR017871">
    <property type="entry name" value="ABC_transporter-like_CS"/>
</dbReference>
<dbReference type="Pfam" id="PF00005">
    <property type="entry name" value="ABC_tran"/>
    <property type="match status" value="1"/>
</dbReference>
<keyword evidence="8" id="KW-1185">Reference proteome</keyword>
<evidence type="ECO:0000256" key="1">
    <source>
        <dbReference type="ARBA" id="ARBA00004417"/>
    </source>
</evidence>
<keyword evidence="4" id="KW-0547">Nucleotide-binding</keyword>
<name>A0A2N9VYT6_9HYPH</name>
<dbReference type="NCBIfam" id="TIGR01727">
    <property type="entry name" value="oligo_HPY"/>
    <property type="match status" value="1"/>
</dbReference>
<protein>
    <submittedName>
        <fullName evidence="7">Peptide ABC transporter ATP-binding protein</fullName>
    </submittedName>
</protein>
<dbReference type="GO" id="GO:0015833">
    <property type="term" value="P:peptide transport"/>
    <property type="evidence" value="ECO:0007669"/>
    <property type="project" value="InterPro"/>
</dbReference>
<dbReference type="InterPro" id="IPR013563">
    <property type="entry name" value="Oligopep_ABC_C"/>
</dbReference>
<sequence>MTENILELHGISRSYSTRQGLFARKVPVHAVDEVSLSLQQGQTLALVGESGSGKSTTGRITLGLERPNSGYVLFRGSELPTTDTPAWRRMRTQMQMIYQDPLAALDRRLSILDQVREPLDIHDIGSASERNNKALAMLDAVGLNTSHAASLPHQLSGGQRQRAVLARALIMQPALLVCDEPVSALDVSIQAQVVNLLMDLQKDLRLSLLFISHDLKVVRQISQRIAVMYLGRIVEYGETNLVLSNPTHPYTKALVSAVPVAGRRTRERIILKGEPPNPAARPSGCAFHPRCPAVRPECMSLSPTSSTLPDGRSVACHAVDAAQPTKEVGI</sequence>
<dbReference type="KEGG" id="pht:BLM14_26265"/>
<dbReference type="PANTHER" id="PTHR43776">
    <property type="entry name" value="TRANSPORT ATP-BINDING PROTEIN"/>
    <property type="match status" value="1"/>
</dbReference>
<dbReference type="InterPro" id="IPR003593">
    <property type="entry name" value="AAA+_ATPase"/>
</dbReference>
<dbReference type="CDD" id="cd03257">
    <property type="entry name" value="ABC_NikE_OppD_transporters"/>
    <property type="match status" value="1"/>
</dbReference>
<reference evidence="7 8" key="1">
    <citation type="journal article" date="2017" name="Int J Environ Stud">
        <title>Does the Miocene-Pliocene relict legume Oxytropis triphylla form nitrogen-fixing nodules with a combination of bacterial strains?</title>
        <authorList>
            <person name="Safronova V."/>
            <person name="Belimov A."/>
            <person name="Sazanova A."/>
            <person name="Kuznetsova I."/>
            <person name="Popova J."/>
            <person name="Andronov E."/>
            <person name="Verkhozina A."/>
            <person name="Tikhonovich I."/>
        </authorList>
    </citation>
    <scope>NUCLEOTIDE SEQUENCE [LARGE SCALE GENOMIC DNA]</scope>
    <source>
        <strain evidence="7 8">Tri-38</strain>
    </source>
</reference>
<dbReference type="PROSITE" id="PS50893">
    <property type="entry name" value="ABC_TRANSPORTER_2"/>
    <property type="match status" value="1"/>
</dbReference>
<keyword evidence="5 7" id="KW-0067">ATP-binding</keyword>
<proteinExistence type="inferred from homology"/>
<dbReference type="InterPro" id="IPR050319">
    <property type="entry name" value="ABC_transp_ATP-bind"/>
</dbReference>
<dbReference type="FunFam" id="3.40.50.300:FF:000016">
    <property type="entry name" value="Oligopeptide ABC transporter ATP-binding component"/>
    <property type="match status" value="1"/>
</dbReference>
<dbReference type="SMART" id="SM00382">
    <property type="entry name" value="AAA"/>
    <property type="match status" value="1"/>
</dbReference>
<dbReference type="GO" id="GO:0016887">
    <property type="term" value="F:ATP hydrolysis activity"/>
    <property type="evidence" value="ECO:0007669"/>
    <property type="project" value="InterPro"/>
</dbReference>
<dbReference type="EMBL" id="MZMT01000028">
    <property type="protein sequence ID" value="PIO44654.1"/>
    <property type="molecule type" value="Genomic_DNA"/>
</dbReference>
<evidence type="ECO:0000256" key="2">
    <source>
        <dbReference type="ARBA" id="ARBA00005417"/>
    </source>
</evidence>
<evidence type="ECO:0000256" key="3">
    <source>
        <dbReference type="ARBA" id="ARBA00022448"/>
    </source>
</evidence>
<feature type="domain" description="ABC transporter" evidence="6">
    <location>
        <begin position="6"/>
        <end position="255"/>
    </location>
</feature>
<evidence type="ECO:0000313" key="8">
    <source>
        <dbReference type="Proteomes" id="UP000232163"/>
    </source>
</evidence>
<dbReference type="Gene3D" id="3.40.50.300">
    <property type="entry name" value="P-loop containing nucleotide triphosphate hydrolases"/>
    <property type="match status" value="1"/>
</dbReference>
<accession>A0A2N9VYT6</accession>
<evidence type="ECO:0000259" key="6">
    <source>
        <dbReference type="PROSITE" id="PS50893"/>
    </source>
</evidence>